<comment type="caution">
    <text evidence="5">The sequence shown here is derived from an EMBL/GenBank/DDBJ whole genome shotgun (WGS) entry which is preliminary data.</text>
</comment>
<evidence type="ECO:0000259" key="3">
    <source>
        <dbReference type="Pfam" id="PF09972"/>
    </source>
</evidence>
<evidence type="ECO:0000259" key="4">
    <source>
        <dbReference type="Pfam" id="PF20990"/>
    </source>
</evidence>
<feature type="transmembrane region" description="Helical" evidence="1">
    <location>
        <begin position="421"/>
        <end position="443"/>
    </location>
</feature>
<dbReference type="EMBL" id="MJIE01000001">
    <property type="protein sequence ID" value="OLR55480.1"/>
    <property type="molecule type" value="Genomic_DNA"/>
</dbReference>
<keyword evidence="6" id="KW-1185">Reference proteome</keyword>
<dbReference type="Proteomes" id="UP000187404">
    <property type="component" value="Unassembled WGS sequence"/>
</dbReference>
<dbReference type="Pfam" id="PF09972">
    <property type="entry name" value="DUF2207"/>
    <property type="match status" value="1"/>
</dbReference>
<feature type="domain" description="Predicted membrane protein YciQ-like C-terminal" evidence="4">
    <location>
        <begin position="276"/>
        <end position="563"/>
    </location>
</feature>
<feature type="transmembrane region" description="Helical" evidence="1">
    <location>
        <begin position="455"/>
        <end position="477"/>
    </location>
</feature>
<protein>
    <recommendedName>
        <fullName evidence="7">DUF2207 domain-containing protein</fullName>
    </recommendedName>
</protein>
<keyword evidence="1" id="KW-0812">Transmembrane</keyword>
<feature type="transmembrane region" description="Helical" evidence="1">
    <location>
        <begin position="391"/>
        <end position="409"/>
    </location>
</feature>
<dbReference type="STRING" id="1261640.BHK98_05005"/>
<accession>A0A1Q9JH07</accession>
<feature type="domain" description="DUF2207" evidence="3">
    <location>
        <begin position="43"/>
        <end position="228"/>
    </location>
</feature>
<sequence length="644" mass="71449">MHSVSFKRPRIAAFVLFLALIAVFWSSAHCVFAASDDFETEVFNVRATVSENHVIHVKETIRVNFNQSAHHGVTRYIPVPEKYYKIKNIDSGKDSSDYEMESGSDSSLGGQYSFCYIKIGDPDEVITGRHTYTLSYDLVCYEDDSEKEDYLSLDLLPTEWVTAIGKTKLTLTMPKSIDWDKVSYYSGAYRTVGGLDPMFSRTVDKKSNTLTIQGSSLPRHYGVTVKATLPQGYWVDPASRHIFRILLYCVLALIPLILLLLWFLFGRDPRVVRTVEFYPPDNMTPAELGYIIDGNVEGTDISSLLMYYASKGYLKIREYERNAFRVTKLREIDEQEKSFVKYLFNQLFAEGDEADMQNPPAGFGDALMVTKDKLIGYYDKKENRLFTEASGICRWIGMALLVVPPLAAIQLSRMETGAGTSILWIVIELIIQIIGIGSIMSAFDHKDARTRGSNIVRFSAGIALTGAGAMLAAALAFDRLGSMPVAAAVLVSVAASYVLVALMKARTKQSAEWQGRILGFRDFIRDAEYDRLKMLSDQDPEYFFDIMPYAYVMGMSTRWAKKFTDIKVPQPEWYDSYDTASVWTPLWYGSMLNSWGRGIAGEFDSAVADAASEGWGDIGGDGGGGFGGGGFSGGGFGGGGGGAW</sequence>
<reference evidence="5 6" key="1">
    <citation type="journal article" date="2016" name="Appl. Environ. Microbiol.">
        <title>Function and Phylogeny of Bacterial Butyryl Coenzyme A:Acetate Transferases and Their Diversity in the Proximal Colon of Swine.</title>
        <authorList>
            <person name="Trachsel J."/>
            <person name="Bayles D.O."/>
            <person name="Looft T."/>
            <person name="Levine U.Y."/>
            <person name="Allen H.K."/>
        </authorList>
    </citation>
    <scope>NUCLEOTIDE SEQUENCE [LARGE SCALE GENOMIC DNA]</scope>
    <source>
        <strain evidence="5 6">68-3-10</strain>
    </source>
</reference>
<feature type="transmembrane region" description="Helical" evidence="1">
    <location>
        <begin position="483"/>
        <end position="503"/>
    </location>
</feature>
<dbReference type="InterPro" id="IPR048389">
    <property type="entry name" value="YciQ-like_C"/>
</dbReference>
<evidence type="ECO:0008006" key="7">
    <source>
        <dbReference type="Google" id="ProtNLM"/>
    </source>
</evidence>
<gene>
    <name evidence="5" type="ORF">BHK98_05005</name>
</gene>
<evidence type="ECO:0000256" key="2">
    <source>
        <dbReference type="SAM" id="SignalP"/>
    </source>
</evidence>
<evidence type="ECO:0000256" key="1">
    <source>
        <dbReference type="SAM" id="Phobius"/>
    </source>
</evidence>
<dbReference type="Pfam" id="PF20990">
    <property type="entry name" value="DUF2207_C"/>
    <property type="match status" value="1"/>
</dbReference>
<organism evidence="5 6">
    <name type="scientific">Hornefia porci</name>
    <dbReference type="NCBI Taxonomy" id="2652292"/>
    <lineage>
        <taxon>Bacteria</taxon>
        <taxon>Bacillati</taxon>
        <taxon>Bacillota</taxon>
        <taxon>Clostridia</taxon>
        <taxon>Peptostreptococcales</taxon>
        <taxon>Anaerovoracaceae</taxon>
        <taxon>Hornefia</taxon>
    </lineage>
</organism>
<evidence type="ECO:0000313" key="6">
    <source>
        <dbReference type="Proteomes" id="UP000187404"/>
    </source>
</evidence>
<keyword evidence="1" id="KW-1133">Transmembrane helix</keyword>
<keyword evidence="1" id="KW-0472">Membrane</keyword>
<proteinExistence type="predicted"/>
<name>A0A1Q9JH07_9FIRM</name>
<dbReference type="AlphaFoldDB" id="A0A1Q9JH07"/>
<feature type="chain" id="PRO_5013113507" description="DUF2207 domain-containing protein" evidence="2">
    <location>
        <begin position="34"/>
        <end position="644"/>
    </location>
</feature>
<evidence type="ECO:0000313" key="5">
    <source>
        <dbReference type="EMBL" id="OLR55480.1"/>
    </source>
</evidence>
<feature type="transmembrane region" description="Helical" evidence="1">
    <location>
        <begin position="245"/>
        <end position="265"/>
    </location>
</feature>
<dbReference type="InterPro" id="IPR018702">
    <property type="entry name" value="DUF2207"/>
</dbReference>
<keyword evidence="2" id="KW-0732">Signal</keyword>
<feature type="signal peptide" evidence="2">
    <location>
        <begin position="1"/>
        <end position="33"/>
    </location>
</feature>